<reference evidence="1 2" key="1">
    <citation type="submission" date="2019-05" db="EMBL/GenBank/DDBJ databases">
        <title>Another draft genome of Portunus trituberculatus and its Hox gene families provides insights of decapod evolution.</title>
        <authorList>
            <person name="Jeong J.-H."/>
            <person name="Song I."/>
            <person name="Kim S."/>
            <person name="Choi T."/>
            <person name="Kim D."/>
            <person name="Ryu S."/>
            <person name="Kim W."/>
        </authorList>
    </citation>
    <scope>NUCLEOTIDE SEQUENCE [LARGE SCALE GENOMIC DNA]</scope>
    <source>
        <tissue evidence="1">Muscle</tissue>
    </source>
</reference>
<keyword evidence="2" id="KW-1185">Reference proteome</keyword>
<dbReference type="Proteomes" id="UP000324222">
    <property type="component" value="Unassembled WGS sequence"/>
</dbReference>
<accession>A0A5B7IG94</accession>
<dbReference type="EMBL" id="VSRR010065424">
    <property type="protein sequence ID" value="MPC84431.1"/>
    <property type="molecule type" value="Genomic_DNA"/>
</dbReference>
<name>A0A5B7IG94_PORTR</name>
<sequence>MAGGKVLRSSIERGETFVAHIPEVWRARRQRRRLMRSKTCRGRGEVVRSLGELPTWRKSLWSLRGRGQVVARSYKEAKRS</sequence>
<gene>
    <name evidence="1" type="ORF">E2C01_079169</name>
</gene>
<comment type="caution">
    <text evidence="1">The sequence shown here is derived from an EMBL/GenBank/DDBJ whole genome shotgun (WGS) entry which is preliminary data.</text>
</comment>
<evidence type="ECO:0000313" key="2">
    <source>
        <dbReference type="Proteomes" id="UP000324222"/>
    </source>
</evidence>
<dbReference type="AlphaFoldDB" id="A0A5B7IG94"/>
<evidence type="ECO:0000313" key="1">
    <source>
        <dbReference type="EMBL" id="MPC84431.1"/>
    </source>
</evidence>
<organism evidence="1 2">
    <name type="scientific">Portunus trituberculatus</name>
    <name type="common">Swimming crab</name>
    <name type="synonym">Neptunus trituberculatus</name>
    <dbReference type="NCBI Taxonomy" id="210409"/>
    <lineage>
        <taxon>Eukaryota</taxon>
        <taxon>Metazoa</taxon>
        <taxon>Ecdysozoa</taxon>
        <taxon>Arthropoda</taxon>
        <taxon>Crustacea</taxon>
        <taxon>Multicrustacea</taxon>
        <taxon>Malacostraca</taxon>
        <taxon>Eumalacostraca</taxon>
        <taxon>Eucarida</taxon>
        <taxon>Decapoda</taxon>
        <taxon>Pleocyemata</taxon>
        <taxon>Brachyura</taxon>
        <taxon>Eubrachyura</taxon>
        <taxon>Portunoidea</taxon>
        <taxon>Portunidae</taxon>
        <taxon>Portuninae</taxon>
        <taxon>Portunus</taxon>
    </lineage>
</organism>
<protein>
    <submittedName>
        <fullName evidence="1">Uncharacterized protein</fullName>
    </submittedName>
</protein>
<proteinExistence type="predicted"/>